<organism evidence="3">
    <name type="scientific">Ajellomyces dermatitidis (strain ATCC 18188 / CBS 674.68)</name>
    <name type="common">Blastomyces dermatitidis</name>
    <dbReference type="NCBI Taxonomy" id="653446"/>
    <lineage>
        <taxon>Eukaryota</taxon>
        <taxon>Fungi</taxon>
        <taxon>Dikarya</taxon>
        <taxon>Ascomycota</taxon>
        <taxon>Pezizomycotina</taxon>
        <taxon>Eurotiomycetes</taxon>
        <taxon>Eurotiomycetidae</taxon>
        <taxon>Onygenales</taxon>
        <taxon>Ajellomycetaceae</taxon>
        <taxon>Blastomyces</taxon>
    </lineage>
</organism>
<protein>
    <recommendedName>
        <fullName evidence="2">BZIP domain-containing protein</fullName>
    </recommendedName>
</protein>
<dbReference type="InterPro" id="IPR004827">
    <property type="entry name" value="bZIP"/>
</dbReference>
<dbReference type="EMBL" id="GG749453">
    <property type="protein sequence ID" value="EGE83722.2"/>
    <property type="molecule type" value="Genomic_DNA"/>
</dbReference>
<gene>
    <name evidence="3" type="ORF">BDDG_06667</name>
</gene>
<feature type="region of interest" description="Disordered" evidence="1">
    <location>
        <begin position="25"/>
        <end position="45"/>
    </location>
</feature>
<dbReference type="Proteomes" id="UP000007802">
    <property type="component" value="Unassembled WGS sequence"/>
</dbReference>
<sequence>MSQTVTESAQRWRGIINVDMESGSRKATEIRQKNSLASKKFRQRKKVQKEEMKKIIEKLTEERDHFRHLCHQLLEKEQGSRIIKHSAIGLKNRGIFSPGDDIGHDQAMASLKNRGYSGHEQAMATLKNRGIFSPGDDIWHDQAMNILIYLPV</sequence>
<feature type="domain" description="BZIP" evidence="2">
    <location>
        <begin position="31"/>
        <end position="44"/>
    </location>
</feature>
<evidence type="ECO:0000256" key="1">
    <source>
        <dbReference type="SAM" id="MobiDB-lite"/>
    </source>
</evidence>
<dbReference type="AlphaFoldDB" id="F2TKF9"/>
<dbReference type="SUPFAM" id="SSF57959">
    <property type="entry name" value="Leucine zipper domain"/>
    <property type="match status" value="1"/>
</dbReference>
<evidence type="ECO:0000313" key="3">
    <source>
        <dbReference type="EMBL" id="EGE83722.2"/>
    </source>
</evidence>
<accession>F2TKF9</accession>
<dbReference type="InterPro" id="IPR046347">
    <property type="entry name" value="bZIP_sf"/>
</dbReference>
<proteinExistence type="predicted"/>
<dbReference type="Gene3D" id="1.20.5.170">
    <property type="match status" value="1"/>
</dbReference>
<dbReference type="HOGENOM" id="CLU_912059_0_0_1"/>
<dbReference type="PROSITE" id="PS00036">
    <property type="entry name" value="BZIP_BASIC"/>
    <property type="match status" value="1"/>
</dbReference>
<reference evidence="3" key="1">
    <citation type="submission" date="2010-03" db="EMBL/GenBank/DDBJ databases">
        <title>Annotation of Blastomyces dermatitidis strain ATCC 18188.</title>
        <authorList>
            <consortium name="The Broad Institute Genome Sequencing Platform"/>
            <consortium name="Broad Institute Genome Sequencing Center for Infectious Disease."/>
            <person name="Cuomo C."/>
            <person name="Klein B."/>
            <person name="Sullivan T."/>
            <person name="Heitman J."/>
            <person name="Young S."/>
            <person name="Zeng Q."/>
            <person name="Gargeya S."/>
            <person name="Alvarado L."/>
            <person name="Berlin A.M."/>
            <person name="Chapman S.B."/>
            <person name="Chen Z."/>
            <person name="Freedman E."/>
            <person name="Gellesch M."/>
            <person name="Goldberg J."/>
            <person name="Griggs A."/>
            <person name="Gujja S."/>
            <person name="Heilman E."/>
            <person name="Heiman D."/>
            <person name="Howarth C."/>
            <person name="Mehta T."/>
            <person name="Neiman D."/>
            <person name="Pearson M."/>
            <person name="Roberts A."/>
            <person name="Saif S."/>
            <person name="Shea T."/>
            <person name="Shenoy N."/>
            <person name="Sisk P."/>
            <person name="Stolte C."/>
            <person name="Sykes S."/>
            <person name="White J."/>
            <person name="Yandava C."/>
            <person name="Haas B."/>
            <person name="Nusbaum C."/>
            <person name="Birren B."/>
        </authorList>
    </citation>
    <scope>NUCLEOTIDE SEQUENCE [LARGE SCALE GENOMIC DNA]</scope>
    <source>
        <strain evidence="3">ATCC 18188</strain>
    </source>
</reference>
<dbReference type="GO" id="GO:0003700">
    <property type="term" value="F:DNA-binding transcription factor activity"/>
    <property type="evidence" value="ECO:0007669"/>
    <property type="project" value="InterPro"/>
</dbReference>
<dbReference type="OrthoDB" id="4180682at2759"/>
<evidence type="ECO:0000259" key="2">
    <source>
        <dbReference type="PROSITE" id="PS00036"/>
    </source>
</evidence>
<name>F2TKF9_AJEDA</name>